<accession>A0A7S1J7L1</accession>
<evidence type="ECO:0000313" key="1">
    <source>
        <dbReference type="EMBL" id="CAD9035084.1"/>
    </source>
</evidence>
<organism evidence="1">
    <name type="scientific">Eutreptiella gymnastica</name>
    <dbReference type="NCBI Taxonomy" id="73025"/>
    <lineage>
        <taxon>Eukaryota</taxon>
        <taxon>Discoba</taxon>
        <taxon>Euglenozoa</taxon>
        <taxon>Euglenida</taxon>
        <taxon>Spirocuta</taxon>
        <taxon>Euglenophyceae</taxon>
        <taxon>Eutreptiales</taxon>
        <taxon>Eutreptiaceae</taxon>
        <taxon>Eutreptiella</taxon>
    </lineage>
</organism>
<reference evidence="1" key="1">
    <citation type="submission" date="2021-01" db="EMBL/GenBank/DDBJ databases">
        <authorList>
            <person name="Corre E."/>
            <person name="Pelletier E."/>
            <person name="Niang G."/>
            <person name="Scheremetjew M."/>
            <person name="Finn R."/>
            <person name="Kale V."/>
            <person name="Holt S."/>
            <person name="Cochrane G."/>
            <person name="Meng A."/>
            <person name="Brown T."/>
            <person name="Cohen L."/>
        </authorList>
    </citation>
    <scope>NUCLEOTIDE SEQUENCE</scope>
    <source>
        <strain evidence="1">NIES-381</strain>
    </source>
</reference>
<dbReference type="EMBL" id="HBGA01125217">
    <property type="protein sequence ID" value="CAD9035084.1"/>
    <property type="molecule type" value="Transcribed_RNA"/>
</dbReference>
<gene>
    <name evidence="1" type="ORF">EGYM00392_LOCUS46238</name>
</gene>
<protein>
    <submittedName>
        <fullName evidence="1">Uncharacterized protein</fullName>
    </submittedName>
</protein>
<dbReference type="AlphaFoldDB" id="A0A7S1J7L1"/>
<sequence length="138" mass="15135">MGLEQQLVHVSVHIVRGPHWRHTRYQNTTDQVYPLPSTGDEGATDRVFNWAAIFDADCVSKILPTTLSRGAVRKLDTDVMISDLTLLVASRASGCRSRFLLPVIRTGPWRSFGDSSFLTSSNVSTAPPSVAHSSRALV</sequence>
<name>A0A7S1J7L1_9EUGL</name>
<proteinExistence type="predicted"/>